<comment type="caution">
    <text evidence="3">The sequence shown here is derived from an EMBL/GenBank/DDBJ whole genome shotgun (WGS) entry which is preliminary data.</text>
</comment>
<proteinExistence type="predicted"/>
<sequence length="174" mass="18762">METTELLKKLKNIKPDTDYSRKSRMVILSNDLKESRLPVLSFSFRQIATGVLHSGWSMALTAVFLLLAIGSFSILKILTPATTAVVDITGLRAEAQAIDARIELTNIVYNPSADIENKTSTSSITTPNAEPQKATARRTDDEAQQNAADVAGSAKSAPEQPAFGIDSALDILSR</sequence>
<evidence type="ECO:0000313" key="4">
    <source>
        <dbReference type="Proteomes" id="UP000176287"/>
    </source>
</evidence>
<evidence type="ECO:0000256" key="2">
    <source>
        <dbReference type="SAM" id="Phobius"/>
    </source>
</evidence>
<keyword evidence="2" id="KW-0812">Transmembrane</keyword>
<feature type="compositionally biased region" description="Polar residues" evidence="1">
    <location>
        <begin position="118"/>
        <end position="129"/>
    </location>
</feature>
<keyword evidence="2" id="KW-0472">Membrane</keyword>
<evidence type="ECO:0000313" key="3">
    <source>
        <dbReference type="EMBL" id="OGZ00296.1"/>
    </source>
</evidence>
<organism evidence="3 4">
    <name type="scientific">Candidatus Liptonbacteria bacterium RIFCSPLOWO2_01_FULL_45_15</name>
    <dbReference type="NCBI Taxonomy" id="1798649"/>
    <lineage>
        <taxon>Bacteria</taxon>
        <taxon>Candidatus Liptoniibacteriota</taxon>
    </lineage>
</organism>
<gene>
    <name evidence="3" type="ORF">A3B13_01510</name>
</gene>
<dbReference type="EMBL" id="MHKZ01000024">
    <property type="protein sequence ID" value="OGZ00296.1"/>
    <property type="molecule type" value="Genomic_DNA"/>
</dbReference>
<name>A0A1G2CFZ0_9BACT</name>
<feature type="transmembrane region" description="Helical" evidence="2">
    <location>
        <begin position="55"/>
        <end position="75"/>
    </location>
</feature>
<dbReference type="AlphaFoldDB" id="A0A1G2CFZ0"/>
<reference evidence="3 4" key="1">
    <citation type="journal article" date="2016" name="Nat. Commun.">
        <title>Thousands of microbial genomes shed light on interconnected biogeochemical processes in an aquifer system.</title>
        <authorList>
            <person name="Anantharaman K."/>
            <person name="Brown C.T."/>
            <person name="Hug L.A."/>
            <person name="Sharon I."/>
            <person name="Castelle C.J."/>
            <person name="Probst A.J."/>
            <person name="Thomas B.C."/>
            <person name="Singh A."/>
            <person name="Wilkins M.J."/>
            <person name="Karaoz U."/>
            <person name="Brodie E.L."/>
            <person name="Williams K.H."/>
            <person name="Hubbard S.S."/>
            <person name="Banfield J.F."/>
        </authorList>
    </citation>
    <scope>NUCLEOTIDE SEQUENCE [LARGE SCALE GENOMIC DNA]</scope>
</reference>
<dbReference type="Proteomes" id="UP000176287">
    <property type="component" value="Unassembled WGS sequence"/>
</dbReference>
<accession>A0A1G2CFZ0</accession>
<evidence type="ECO:0000256" key="1">
    <source>
        <dbReference type="SAM" id="MobiDB-lite"/>
    </source>
</evidence>
<protein>
    <submittedName>
        <fullName evidence="3">Uncharacterized protein</fullName>
    </submittedName>
</protein>
<feature type="region of interest" description="Disordered" evidence="1">
    <location>
        <begin position="118"/>
        <end position="162"/>
    </location>
</feature>
<keyword evidence="2" id="KW-1133">Transmembrane helix</keyword>
<dbReference type="STRING" id="1798649.A3B13_01510"/>